<organism evidence="1">
    <name type="scientific">Anguilla anguilla</name>
    <name type="common">European freshwater eel</name>
    <name type="synonym">Muraena anguilla</name>
    <dbReference type="NCBI Taxonomy" id="7936"/>
    <lineage>
        <taxon>Eukaryota</taxon>
        <taxon>Metazoa</taxon>
        <taxon>Chordata</taxon>
        <taxon>Craniata</taxon>
        <taxon>Vertebrata</taxon>
        <taxon>Euteleostomi</taxon>
        <taxon>Actinopterygii</taxon>
        <taxon>Neopterygii</taxon>
        <taxon>Teleostei</taxon>
        <taxon>Anguilliformes</taxon>
        <taxon>Anguillidae</taxon>
        <taxon>Anguilla</taxon>
    </lineage>
</organism>
<sequence>MEILGDINNQYCLTIFLRLTFSLNLQHQWCTECCTPLTHVSCPCTGPNIGTGLLHKFKLFSKY</sequence>
<evidence type="ECO:0000313" key="1">
    <source>
        <dbReference type="EMBL" id="JAH86362.1"/>
    </source>
</evidence>
<dbReference type="AlphaFoldDB" id="A0A0E9W7N3"/>
<reference evidence="1" key="1">
    <citation type="submission" date="2014-11" db="EMBL/GenBank/DDBJ databases">
        <authorList>
            <person name="Amaro Gonzalez C."/>
        </authorList>
    </citation>
    <scope>NUCLEOTIDE SEQUENCE</scope>
</reference>
<name>A0A0E9W7N3_ANGAN</name>
<proteinExistence type="predicted"/>
<protein>
    <submittedName>
        <fullName evidence="1">Uncharacterized protein</fullName>
    </submittedName>
</protein>
<dbReference type="EMBL" id="GBXM01022215">
    <property type="protein sequence ID" value="JAH86362.1"/>
    <property type="molecule type" value="Transcribed_RNA"/>
</dbReference>
<accession>A0A0E9W7N3</accession>
<reference evidence="1" key="2">
    <citation type="journal article" date="2015" name="Fish Shellfish Immunol.">
        <title>Early steps in the European eel (Anguilla anguilla)-Vibrio vulnificus interaction in the gills: Role of the RtxA13 toxin.</title>
        <authorList>
            <person name="Callol A."/>
            <person name="Pajuelo D."/>
            <person name="Ebbesson L."/>
            <person name="Teles M."/>
            <person name="MacKenzie S."/>
            <person name="Amaro C."/>
        </authorList>
    </citation>
    <scope>NUCLEOTIDE SEQUENCE</scope>
</reference>